<dbReference type="PANTHER" id="PTHR11365">
    <property type="entry name" value="5-OXOPROLINASE RELATED"/>
    <property type="match status" value="1"/>
</dbReference>
<proteinExistence type="predicted"/>
<sequence length="194" mass="22413">MRTAKSIGDTRTESDASNNNRDLILGKTRDTLKHCDQDIVKLLNQSQLHLEAIREFINHTATAVQALTKNKRVKTGIIVTEGVRKILKTACDIQPELFNTQLQQSIPLIQRHLRREVSEHINYEGKILNGLDFDEVEDIIRNFKTEGVEAIVISFLHSYQNNDHERATKYYINKYHPEFTVTYSTESIEHLHTT</sequence>
<dbReference type="Pfam" id="PF05378">
    <property type="entry name" value="Hydant_A_N"/>
    <property type="match status" value="1"/>
</dbReference>
<accession>A0ABN0PFS2</accession>
<dbReference type="InterPro" id="IPR008040">
    <property type="entry name" value="Hydant_A_N"/>
</dbReference>
<evidence type="ECO:0000256" key="1">
    <source>
        <dbReference type="SAM" id="MobiDB-lite"/>
    </source>
</evidence>
<name>A0ABN0PFS2_STASI</name>
<gene>
    <name evidence="3" type="ORF">SSIM_00075</name>
</gene>
<dbReference type="PANTHER" id="PTHR11365:SF23">
    <property type="entry name" value="HYPOTHETICAL 5-OXOPROLINASE (EUROFUNG)-RELATED"/>
    <property type="match status" value="1"/>
</dbReference>
<dbReference type="EMBL" id="AXDY01000001">
    <property type="protein sequence ID" value="ERS94521.1"/>
    <property type="molecule type" value="Genomic_DNA"/>
</dbReference>
<protein>
    <recommendedName>
        <fullName evidence="2">Hydantoinase/oxoprolinase N-terminal domain-containing protein</fullName>
    </recommendedName>
</protein>
<evidence type="ECO:0000313" key="3">
    <source>
        <dbReference type="EMBL" id="ERS94521.1"/>
    </source>
</evidence>
<comment type="caution">
    <text evidence="3">The sequence shown here is derived from an EMBL/GenBank/DDBJ whole genome shotgun (WGS) entry which is preliminary data.</text>
</comment>
<feature type="domain" description="Hydantoinase/oxoprolinase N-terminal" evidence="2">
    <location>
        <begin position="40"/>
        <end position="174"/>
    </location>
</feature>
<evidence type="ECO:0000313" key="4">
    <source>
        <dbReference type="Proteomes" id="UP000017131"/>
    </source>
</evidence>
<organism evidence="3 4">
    <name type="scientific">Staphylococcus simulans UMC-CNS-990</name>
    <dbReference type="NCBI Taxonomy" id="1405498"/>
    <lineage>
        <taxon>Bacteria</taxon>
        <taxon>Bacillati</taxon>
        <taxon>Bacillota</taxon>
        <taxon>Bacilli</taxon>
        <taxon>Bacillales</taxon>
        <taxon>Staphylococcaceae</taxon>
        <taxon>Staphylococcus</taxon>
    </lineage>
</organism>
<reference evidence="3 4" key="1">
    <citation type="journal article" date="2013" name="Genome Announc.">
        <title>Draft Genome Sequence of Staphylococcus simulans UMC-CNS-990, Isolated from a Case of Chronic Bovine Mastitis.</title>
        <authorList>
            <person name="Calcutt M.J."/>
            <person name="Foecking M.F."/>
            <person name="Hsieh H.Y."/>
            <person name="Perry J."/>
            <person name="Stewart G.C."/>
            <person name="Middleton J.R."/>
        </authorList>
    </citation>
    <scope>NUCLEOTIDE SEQUENCE [LARGE SCALE GENOMIC DNA]</scope>
    <source>
        <strain evidence="3 4">UMC-CNS-990</strain>
    </source>
</reference>
<dbReference type="InterPro" id="IPR045079">
    <property type="entry name" value="Oxoprolinase-like"/>
</dbReference>
<dbReference type="Proteomes" id="UP000017131">
    <property type="component" value="Unassembled WGS sequence"/>
</dbReference>
<keyword evidence="4" id="KW-1185">Reference proteome</keyword>
<feature type="region of interest" description="Disordered" evidence="1">
    <location>
        <begin position="1"/>
        <end position="21"/>
    </location>
</feature>
<dbReference type="RefSeq" id="WP_023014734.1">
    <property type="nucleotide sequence ID" value="NZ_AXDY01000001.1"/>
</dbReference>
<evidence type="ECO:0000259" key="2">
    <source>
        <dbReference type="Pfam" id="PF05378"/>
    </source>
</evidence>